<dbReference type="PROSITE" id="PS51704">
    <property type="entry name" value="GP_PDE"/>
    <property type="match status" value="1"/>
</dbReference>
<proteinExistence type="predicted"/>
<dbReference type="Gene3D" id="3.20.20.190">
    <property type="entry name" value="Phosphatidylinositol (PI) phosphodiesterase"/>
    <property type="match status" value="1"/>
</dbReference>
<dbReference type="EMBL" id="JBHUMP010000016">
    <property type="protein sequence ID" value="MFD2741019.1"/>
    <property type="molecule type" value="Genomic_DNA"/>
</dbReference>
<dbReference type="PANTHER" id="PTHR46211">
    <property type="entry name" value="GLYCEROPHOSPHORYL DIESTER PHOSPHODIESTERASE"/>
    <property type="match status" value="1"/>
</dbReference>
<feature type="domain" description="GP-PDE" evidence="1">
    <location>
        <begin position="9"/>
        <end position="253"/>
    </location>
</feature>
<accession>A0ABW5U5B1</accession>
<dbReference type="Pfam" id="PF03009">
    <property type="entry name" value="GDPD"/>
    <property type="match status" value="1"/>
</dbReference>
<organism evidence="2 3">
    <name type="scientific">Sulfitobacter aestuarii</name>
    <dbReference type="NCBI Taxonomy" id="2161676"/>
    <lineage>
        <taxon>Bacteria</taxon>
        <taxon>Pseudomonadati</taxon>
        <taxon>Pseudomonadota</taxon>
        <taxon>Alphaproteobacteria</taxon>
        <taxon>Rhodobacterales</taxon>
        <taxon>Roseobacteraceae</taxon>
        <taxon>Sulfitobacter</taxon>
    </lineage>
</organism>
<evidence type="ECO:0000313" key="3">
    <source>
        <dbReference type="Proteomes" id="UP001597474"/>
    </source>
</evidence>
<dbReference type="SUPFAM" id="SSF51695">
    <property type="entry name" value="PLC-like phosphodiesterases"/>
    <property type="match status" value="1"/>
</dbReference>
<keyword evidence="3" id="KW-1185">Reference proteome</keyword>
<dbReference type="InterPro" id="IPR017946">
    <property type="entry name" value="PLC-like_Pdiesterase_TIM-brl"/>
</dbReference>
<sequence>MKVPASFRKLPFAHRGLHDVTDGRPENSRAAIRAAIAAGYGIEIDLQLSADGAAMVFHDYGLERLTGVSGSVRLRSRADLAAIPLRGGAETIPDLAEALELIAGQVPLLIELKDQDGGMGPDTGALEQATAEALSEYRGDVAMMSFNPHSVAKMAALRPDLPRGLVTSAYRREDWPLPQATRDRLREVPDYDRVDACFISHEADDLSRSRVRELKEQGAFVCCWTIRSAEEERKARQIADNVTFEGYLPALDA</sequence>
<comment type="caution">
    <text evidence="2">The sequence shown here is derived from an EMBL/GenBank/DDBJ whole genome shotgun (WGS) entry which is preliminary data.</text>
</comment>
<evidence type="ECO:0000313" key="2">
    <source>
        <dbReference type="EMBL" id="MFD2741019.1"/>
    </source>
</evidence>
<reference evidence="3" key="1">
    <citation type="journal article" date="2019" name="Int. J. Syst. Evol. Microbiol.">
        <title>The Global Catalogue of Microorganisms (GCM) 10K type strain sequencing project: providing services to taxonomists for standard genome sequencing and annotation.</title>
        <authorList>
            <consortium name="The Broad Institute Genomics Platform"/>
            <consortium name="The Broad Institute Genome Sequencing Center for Infectious Disease"/>
            <person name="Wu L."/>
            <person name="Ma J."/>
        </authorList>
    </citation>
    <scope>NUCLEOTIDE SEQUENCE [LARGE SCALE GENOMIC DNA]</scope>
    <source>
        <strain evidence="3">TISTR 2562</strain>
    </source>
</reference>
<dbReference type="Proteomes" id="UP001597474">
    <property type="component" value="Unassembled WGS sequence"/>
</dbReference>
<protein>
    <submittedName>
        <fullName evidence="2">Glycerophosphodiester phosphodiesterase family protein</fullName>
    </submittedName>
</protein>
<evidence type="ECO:0000259" key="1">
    <source>
        <dbReference type="PROSITE" id="PS51704"/>
    </source>
</evidence>
<dbReference type="RefSeq" id="WP_386375446.1">
    <property type="nucleotide sequence ID" value="NZ_JBHUMP010000016.1"/>
</dbReference>
<dbReference type="InterPro" id="IPR030395">
    <property type="entry name" value="GP_PDE_dom"/>
</dbReference>
<name>A0ABW5U5B1_9RHOB</name>
<gene>
    <name evidence="2" type="ORF">ACFSUD_15655</name>
</gene>
<dbReference type="PANTHER" id="PTHR46211:SF1">
    <property type="entry name" value="GLYCEROPHOSPHODIESTER PHOSPHODIESTERASE, CYTOPLASMIC"/>
    <property type="match status" value="1"/>
</dbReference>